<name>A0A8S1DWP8_9INSE</name>
<keyword evidence="9" id="KW-1185">Reference proteome</keyword>
<evidence type="ECO:0000256" key="3">
    <source>
        <dbReference type="ARBA" id="ARBA00022989"/>
    </source>
</evidence>
<dbReference type="SUPFAM" id="SSF103473">
    <property type="entry name" value="MFS general substrate transporter"/>
    <property type="match status" value="1"/>
</dbReference>
<dbReference type="Proteomes" id="UP000494165">
    <property type="component" value="Unassembled WGS sequence"/>
</dbReference>
<evidence type="ECO:0000256" key="6">
    <source>
        <dbReference type="SAM" id="Phobius"/>
    </source>
</evidence>
<dbReference type="PROSITE" id="PS50850">
    <property type="entry name" value="MFS"/>
    <property type="match status" value="1"/>
</dbReference>
<keyword evidence="4 6" id="KW-0472">Membrane</keyword>
<evidence type="ECO:0000256" key="2">
    <source>
        <dbReference type="ARBA" id="ARBA00022692"/>
    </source>
</evidence>
<dbReference type="InterPro" id="IPR005829">
    <property type="entry name" value="Sugar_transporter_CS"/>
</dbReference>
<dbReference type="Pfam" id="PF00083">
    <property type="entry name" value="Sugar_tr"/>
    <property type="match status" value="1"/>
</dbReference>
<evidence type="ECO:0000256" key="4">
    <source>
        <dbReference type="ARBA" id="ARBA00023136"/>
    </source>
</evidence>
<dbReference type="InterPro" id="IPR005828">
    <property type="entry name" value="MFS_sugar_transport-like"/>
</dbReference>
<feature type="transmembrane region" description="Helical" evidence="6">
    <location>
        <begin position="221"/>
        <end position="242"/>
    </location>
</feature>
<dbReference type="AlphaFoldDB" id="A0A8S1DWP8"/>
<feature type="transmembrane region" description="Helical" evidence="6">
    <location>
        <begin position="364"/>
        <end position="382"/>
    </location>
</feature>
<dbReference type="PANTHER" id="PTHR24064">
    <property type="entry name" value="SOLUTE CARRIER FAMILY 22 MEMBER"/>
    <property type="match status" value="1"/>
</dbReference>
<feature type="transmembrane region" description="Helical" evidence="6">
    <location>
        <begin position="511"/>
        <end position="531"/>
    </location>
</feature>
<feature type="transmembrane region" description="Helical" evidence="6">
    <location>
        <begin position="249"/>
        <end position="270"/>
    </location>
</feature>
<feature type="transmembrane region" description="Helical" evidence="6">
    <location>
        <begin position="43"/>
        <end position="65"/>
    </location>
</feature>
<feature type="transmembrane region" description="Helical" evidence="6">
    <location>
        <begin position="394"/>
        <end position="418"/>
    </location>
</feature>
<dbReference type="GO" id="GO:0022857">
    <property type="term" value="F:transmembrane transporter activity"/>
    <property type="evidence" value="ECO:0007669"/>
    <property type="project" value="InterPro"/>
</dbReference>
<keyword evidence="2 6" id="KW-0812">Transmembrane</keyword>
<feature type="domain" description="Major facilitator superfamily (MFS) profile" evidence="7">
    <location>
        <begin position="42"/>
        <end position="536"/>
    </location>
</feature>
<feature type="transmembrane region" description="Helical" evidence="6">
    <location>
        <begin position="425"/>
        <end position="444"/>
    </location>
</feature>
<protein>
    <recommendedName>
        <fullName evidence="7">Major facilitator superfamily (MFS) profile domain-containing protein</fullName>
    </recommendedName>
</protein>
<feature type="transmembrane region" description="Helical" evidence="6">
    <location>
        <begin position="190"/>
        <end position="209"/>
    </location>
</feature>
<keyword evidence="3 6" id="KW-1133">Transmembrane helix</keyword>
<sequence length="653" mass="72941">MATEQKNAAKGEAGAASAVAEPNTVEFDDLLPHLGEFGRYQKLLFLLLAPFMFFVAFVYFSQIFITLTPDHWCHIPELEFLTPEERIRLAIPVNPNSTTGYDMCRMYNVNFTKMRLEHGQTEADPSWPVVNCRNGWEYNYTEIPYSTVTSELNWVCDNDSLATWAQAIFFMGAIVGGLLFGWMADKYGRIPVLVATNVIGFAAGIATPLSSTFWEFALCRFLVGMAYDNCFTMMYILVLEYVGPSWRTFVANMSIAIYFTLATVLLPWMAYFIRDWKLFCLATSMPLLLAVLTPWIVPESARWLVSQGKIDRAVTILKKFERINKKKVDPQLYADFRESCAIAQKEEDANKSYSVLDLFKTPRLRRITLLLIAIWMITSLVYDGHVRSVGALGLNVFVTFTIACSTEFPADTLLIVFLDRWGRRWLACGTLALSGIFSLLSTMAPAGAASAALAIMGRFSVNISYNIGLQYAAELLPTVVRAQGVALIHIMGYVASILSPFVVYLGNLSPALPFLVLGGMAIVGGFLALFLPETLNHELPLTLQDGEDFGKDQKFLEFPCCGRGKTYSDEVHTMAVVGRSTFYRADGNRASNRASMRASVRGEAFRSSMIQRASMRHRSSQRMSKDAEAAPEHAAPTKFLAPPELGQVEKQRY</sequence>
<dbReference type="InterPro" id="IPR020846">
    <property type="entry name" value="MFS_dom"/>
</dbReference>
<dbReference type="PROSITE" id="PS00216">
    <property type="entry name" value="SUGAR_TRANSPORT_1"/>
    <property type="match status" value="1"/>
</dbReference>
<organism evidence="8 9">
    <name type="scientific">Cloeon dipterum</name>
    <dbReference type="NCBI Taxonomy" id="197152"/>
    <lineage>
        <taxon>Eukaryota</taxon>
        <taxon>Metazoa</taxon>
        <taxon>Ecdysozoa</taxon>
        <taxon>Arthropoda</taxon>
        <taxon>Hexapoda</taxon>
        <taxon>Insecta</taxon>
        <taxon>Pterygota</taxon>
        <taxon>Palaeoptera</taxon>
        <taxon>Ephemeroptera</taxon>
        <taxon>Pisciforma</taxon>
        <taxon>Baetidae</taxon>
        <taxon>Cloeon</taxon>
    </lineage>
</organism>
<feature type="transmembrane region" description="Helical" evidence="6">
    <location>
        <begin position="485"/>
        <end position="505"/>
    </location>
</feature>
<comment type="caution">
    <text evidence="8">The sequence shown here is derived from an EMBL/GenBank/DDBJ whole genome shotgun (WGS) entry which is preliminary data.</text>
</comment>
<dbReference type="EMBL" id="CADEPI010000517">
    <property type="protein sequence ID" value="CAB3386896.1"/>
    <property type="molecule type" value="Genomic_DNA"/>
</dbReference>
<dbReference type="Gene3D" id="1.20.1250.20">
    <property type="entry name" value="MFS general substrate transporter like domains"/>
    <property type="match status" value="1"/>
</dbReference>
<evidence type="ECO:0000259" key="7">
    <source>
        <dbReference type="PROSITE" id="PS50850"/>
    </source>
</evidence>
<evidence type="ECO:0000256" key="1">
    <source>
        <dbReference type="ARBA" id="ARBA00004141"/>
    </source>
</evidence>
<feature type="region of interest" description="Disordered" evidence="5">
    <location>
        <begin position="615"/>
        <end position="653"/>
    </location>
</feature>
<comment type="subcellular location">
    <subcellularLocation>
        <location evidence="1">Membrane</location>
        <topology evidence="1">Multi-pass membrane protein</topology>
    </subcellularLocation>
</comment>
<feature type="transmembrane region" description="Helical" evidence="6">
    <location>
        <begin position="161"/>
        <end position="183"/>
    </location>
</feature>
<gene>
    <name evidence="8" type="ORF">CLODIP_2_CD05594</name>
</gene>
<dbReference type="CDD" id="cd17317">
    <property type="entry name" value="MFS_SLC22"/>
    <property type="match status" value="1"/>
</dbReference>
<reference evidence="8 9" key="1">
    <citation type="submission" date="2020-04" db="EMBL/GenBank/DDBJ databases">
        <authorList>
            <person name="Alioto T."/>
            <person name="Alioto T."/>
            <person name="Gomez Garrido J."/>
        </authorList>
    </citation>
    <scope>NUCLEOTIDE SEQUENCE [LARGE SCALE GENOMIC DNA]</scope>
</reference>
<dbReference type="InterPro" id="IPR036259">
    <property type="entry name" value="MFS_trans_sf"/>
</dbReference>
<dbReference type="GO" id="GO:0016020">
    <property type="term" value="C:membrane"/>
    <property type="evidence" value="ECO:0007669"/>
    <property type="project" value="UniProtKB-SubCell"/>
</dbReference>
<proteinExistence type="predicted"/>
<accession>A0A8S1DWP8</accession>
<evidence type="ECO:0000313" key="8">
    <source>
        <dbReference type="EMBL" id="CAB3386896.1"/>
    </source>
</evidence>
<evidence type="ECO:0000256" key="5">
    <source>
        <dbReference type="SAM" id="MobiDB-lite"/>
    </source>
</evidence>
<evidence type="ECO:0000313" key="9">
    <source>
        <dbReference type="Proteomes" id="UP000494165"/>
    </source>
</evidence>